<keyword evidence="2 5" id="KW-0808">Transferase</keyword>
<protein>
    <recommendedName>
        <fullName evidence="6">SAM-dependent MTase RsmB/NOP-type domain-containing protein</fullName>
    </recommendedName>
</protein>
<dbReference type="PANTHER" id="PTHR22807:SF16">
    <property type="entry name" value="SAM-DEPENDENT MTASE RSMB_NOP-TYPE DOMAIN-CONTAINING PROTEIN"/>
    <property type="match status" value="1"/>
</dbReference>
<dbReference type="Proteomes" id="UP000031737">
    <property type="component" value="Unassembled WGS sequence"/>
</dbReference>
<dbReference type="InterPro" id="IPR049560">
    <property type="entry name" value="MeTrfase_RsmB-F_NOP2_cat"/>
</dbReference>
<feature type="binding site" evidence="5">
    <location>
        <position position="203"/>
    </location>
    <ligand>
        <name>S-adenosyl-L-methionine</name>
        <dbReference type="ChEBI" id="CHEBI:59789"/>
    </ligand>
</feature>
<gene>
    <name evidence="7" type="ORF">TRSC58_06102</name>
</gene>
<feature type="active site" description="Nucleophile" evidence="5">
    <location>
        <position position="388"/>
    </location>
</feature>
<dbReference type="OrthoDB" id="427002at2759"/>
<evidence type="ECO:0000256" key="2">
    <source>
        <dbReference type="ARBA" id="ARBA00022679"/>
    </source>
</evidence>
<dbReference type="PANTHER" id="PTHR22807">
    <property type="entry name" value="NOP2 YEAST -RELATED NOL1/NOP2/FMU SUN DOMAIN-CONTAINING"/>
    <property type="match status" value="1"/>
</dbReference>
<keyword evidence="1 5" id="KW-0489">Methyltransferase</keyword>
<comment type="caution">
    <text evidence="5">Lacks conserved residue(s) required for the propagation of feature annotation.</text>
</comment>
<evidence type="ECO:0000313" key="7">
    <source>
        <dbReference type="EMBL" id="ESL06226.1"/>
    </source>
</evidence>
<evidence type="ECO:0000259" key="6">
    <source>
        <dbReference type="PROSITE" id="PS51686"/>
    </source>
</evidence>
<dbReference type="GO" id="GO:0001510">
    <property type="term" value="P:RNA methylation"/>
    <property type="evidence" value="ECO:0007669"/>
    <property type="project" value="InterPro"/>
</dbReference>
<dbReference type="GO" id="GO:0008173">
    <property type="term" value="F:RNA methyltransferase activity"/>
    <property type="evidence" value="ECO:0007669"/>
    <property type="project" value="InterPro"/>
</dbReference>
<evidence type="ECO:0000256" key="3">
    <source>
        <dbReference type="ARBA" id="ARBA00022691"/>
    </source>
</evidence>
<dbReference type="SUPFAM" id="SSF53335">
    <property type="entry name" value="S-adenosyl-L-methionine-dependent methyltransferases"/>
    <property type="match status" value="1"/>
</dbReference>
<keyword evidence="3 5" id="KW-0949">S-adenosyl-L-methionine</keyword>
<feature type="binding site" evidence="5">
    <location>
        <position position="176"/>
    </location>
    <ligand>
        <name>S-adenosyl-L-methionine</name>
        <dbReference type="ChEBI" id="CHEBI:59789"/>
    </ligand>
</feature>
<evidence type="ECO:0000256" key="1">
    <source>
        <dbReference type="ARBA" id="ARBA00022603"/>
    </source>
</evidence>
<proteinExistence type="inferred from homology"/>
<organism evidence="7 8">
    <name type="scientific">Trypanosoma rangeli SC58</name>
    <dbReference type="NCBI Taxonomy" id="429131"/>
    <lineage>
        <taxon>Eukaryota</taxon>
        <taxon>Discoba</taxon>
        <taxon>Euglenozoa</taxon>
        <taxon>Kinetoplastea</taxon>
        <taxon>Metakinetoplastina</taxon>
        <taxon>Trypanosomatida</taxon>
        <taxon>Trypanosomatidae</taxon>
        <taxon>Trypanosoma</taxon>
        <taxon>Herpetosoma</taxon>
    </lineage>
</organism>
<dbReference type="InterPro" id="IPR029063">
    <property type="entry name" value="SAM-dependent_MTases_sf"/>
</dbReference>
<dbReference type="PRINTS" id="PR02008">
    <property type="entry name" value="RCMTFAMILY"/>
</dbReference>
<dbReference type="InterPro" id="IPR023267">
    <property type="entry name" value="RCMT"/>
</dbReference>
<dbReference type="GO" id="GO:0003723">
    <property type="term" value="F:RNA binding"/>
    <property type="evidence" value="ECO:0007669"/>
    <property type="project" value="UniProtKB-UniRule"/>
</dbReference>
<feature type="domain" description="SAM-dependent MTase RsmB/NOP-type" evidence="6">
    <location>
        <begin position="59"/>
        <end position="504"/>
    </location>
</feature>
<comment type="similarity">
    <text evidence="5">Belongs to the class I-like SAM-binding methyltransferase superfamily. RsmB/NOP family.</text>
</comment>
<dbReference type="Gene3D" id="3.40.50.150">
    <property type="entry name" value="Vaccinia Virus protein VP39"/>
    <property type="match status" value="1"/>
</dbReference>
<evidence type="ECO:0000256" key="5">
    <source>
        <dbReference type="PROSITE-ProRule" id="PRU01023"/>
    </source>
</evidence>
<dbReference type="Pfam" id="PF01189">
    <property type="entry name" value="Methyltr_RsmB-F"/>
    <property type="match status" value="1"/>
</dbReference>
<evidence type="ECO:0000256" key="4">
    <source>
        <dbReference type="ARBA" id="ARBA00022884"/>
    </source>
</evidence>
<evidence type="ECO:0000313" key="8">
    <source>
        <dbReference type="Proteomes" id="UP000031737"/>
    </source>
</evidence>
<comment type="caution">
    <text evidence="7">The sequence shown here is derived from an EMBL/GenBank/DDBJ whole genome shotgun (WGS) entry which is preliminary data.</text>
</comment>
<dbReference type="EMBL" id="AUPL01006102">
    <property type="protein sequence ID" value="ESL06226.1"/>
    <property type="molecule type" value="Genomic_DNA"/>
</dbReference>
<dbReference type="PROSITE" id="PS51686">
    <property type="entry name" value="SAM_MT_RSMB_NOP"/>
    <property type="match status" value="1"/>
</dbReference>
<dbReference type="InterPro" id="IPR001678">
    <property type="entry name" value="MeTrfase_RsmB-F_NOP2_dom"/>
</dbReference>
<keyword evidence="8" id="KW-1185">Reference proteome</keyword>
<name>A0A061IWH7_TRYRA</name>
<reference evidence="7 8" key="1">
    <citation type="submission" date="2013-07" db="EMBL/GenBank/DDBJ databases">
        <authorList>
            <person name="Stoco P.H."/>
            <person name="Wagner G."/>
            <person name="Gerber A."/>
            <person name="Zaha A."/>
            <person name="Thompson C."/>
            <person name="Bartholomeu D.C."/>
            <person name="Luckemeyer D.D."/>
            <person name="Bahia D."/>
            <person name="Loreto E."/>
            <person name="Prestes E.B."/>
            <person name="Lima F.M."/>
            <person name="Rodrigues-Luiz G."/>
            <person name="Vallejo G.A."/>
            <person name="Filho J.F."/>
            <person name="Monteiro K.M."/>
            <person name="Tyler K.M."/>
            <person name="de Almeida L.G."/>
            <person name="Ortiz M.F."/>
            <person name="Siervo M.A."/>
            <person name="de Moraes M.H."/>
            <person name="Cunha O.L."/>
            <person name="Mendonca-Neto R."/>
            <person name="Silva R."/>
            <person name="Teixeira S.M."/>
            <person name="Murta S.M."/>
            <person name="Sincero T.C."/>
            <person name="Mendes T.A."/>
            <person name="Urmenyi T.P."/>
            <person name="Silva V.G."/>
            <person name="da Rocha W.D."/>
            <person name="Andersson B."/>
            <person name="Romanha A.J."/>
            <person name="Steindel M."/>
            <person name="de Vasconcelos A.T."/>
            <person name="Grisard E.C."/>
        </authorList>
    </citation>
    <scope>NUCLEOTIDE SEQUENCE [LARGE SCALE GENOMIC DNA]</scope>
    <source>
        <strain evidence="7 8">SC58</strain>
    </source>
</reference>
<feature type="binding site" evidence="5">
    <location>
        <position position="297"/>
    </location>
    <ligand>
        <name>S-adenosyl-L-methionine</name>
        <dbReference type="ChEBI" id="CHEBI:59789"/>
    </ligand>
</feature>
<dbReference type="VEuPathDB" id="TriTrypDB:TRSC58_06102"/>
<accession>A0A061IWH7</accession>
<sequence length="512" mass="56876">MSVSCDAATRGYPETFTEEFVRYCRAHHLPSQLFYELGEVLATIPRYIRLRPQYVKDFVMPAEDNTLAFENATSWERCRIRDKIAASFGISSASVEEVEWLPHPYCYAIPRGVAMCRAVMYERGIVSAMDAASMAAVVALRPSHGDMVWDVCCSPGMKLSLIADAIGETGVAVGTDISLARLFTARSVLKKHQTGNVCLFAADGTSFSLHGAAAVLDEKPSSQTRGRNGLTLWEERQLRRFQKRRVEASVGPATASSGVEEGKEIRVAFSTDPARERLCCVENKMSEHHGFDRVLVDAECSHDGSLAHMFLNDATRRPFATVKDALTPVSAGIDNAHRMWRLNLALQMDETDVEFREELSTLLRLQLGLLQNGYAQLKPGGTLVYCTCSFTYQQNEFIVRETVSRVNASNEVKQQYKGEAVICHPFAYTHETVSSEVISPIVRLTDAQATSLQQRLKMDADPYGILRAGGEEINNAGGQSFTGVRFWPHTFATSFQFVAKIWKRPLSSLSVE</sequence>
<dbReference type="AlphaFoldDB" id="A0A061IWH7"/>
<keyword evidence="4 5" id="KW-0694">RNA-binding</keyword>